<dbReference type="AlphaFoldDB" id="A0A368E278"/>
<accession>A0A368E278</accession>
<comment type="caution">
    <text evidence="3">The sequence shown here is derived from an EMBL/GenBank/DDBJ whole genome shotgun (WGS) entry which is preliminary data.</text>
</comment>
<reference evidence="3 4" key="1">
    <citation type="journal article" date="2018" name="Microbiome">
        <title>Fine metagenomic profile of the Mediterranean stratified and mixed water columns revealed by assembly and recruitment.</title>
        <authorList>
            <person name="Haro-Moreno J.M."/>
            <person name="Lopez-Perez M."/>
            <person name="De La Torre J.R."/>
            <person name="Picazo A."/>
            <person name="Camacho A."/>
            <person name="Rodriguez-Valera F."/>
        </authorList>
    </citation>
    <scope>NUCLEOTIDE SEQUENCE [LARGE SCALE GENOMIC DNA]</scope>
    <source>
        <strain evidence="3">MED-G55</strain>
    </source>
</reference>
<dbReference type="PANTHER" id="PTHR30005">
    <property type="entry name" value="EXOPOLYPHOSPHATASE"/>
    <property type="match status" value="1"/>
</dbReference>
<dbReference type="SUPFAM" id="SSF53067">
    <property type="entry name" value="Actin-like ATPase domain"/>
    <property type="match status" value="2"/>
</dbReference>
<dbReference type="Pfam" id="PF02541">
    <property type="entry name" value="Ppx-GppA"/>
    <property type="match status" value="1"/>
</dbReference>
<evidence type="ECO:0000313" key="4">
    <source>
        <dbReference type="Proteomes" id="UP000252132"/>
    </source>
</evidence>
<dbReference type="Gene3D" id="3.30.420.40">
    <property type="match status" value="1"/>
</dbReference>
<protein>
    <submittedName>
        <fullName evidence="3">Ppx/GppA family phosphatase</fullName>
    </submittedName>
</protein>
<dbReference type="Gene3D" id="1.10.3210.10">
    <property type="entry name" value="Hypothetical protein af1432"/>
    <property type="match status" value="1"/>
</dbReference>
<evidence type="ECO:0000313" key="3">
    <source>
        <dbReference type="EMBL" id="RCL78218.1"/>
    </source>
</evidence>
<name>A0A368E278_9PROT</name>
<gene>
    <name evidence="3" type="ORF">DBW69_00680</name>
</gene>
<dbReference type="GO" id="GO:0016462">
    <property type="term" value="F:pyrophosphatase activity"/>
    <property type="evidence" value="ECO:0007669"/>
    <property type="project" value="TreeGrafter"/>
</dbReference>
<dbReference type="EMBL" id="QOQF01000002">
    <property type="protein sequence ID" value="RCL78218.1"/>
    <property type="molecule type" value="Genomic_DNA"/>
</dbReference>
<proteinExistence type="predicted"/>
<feature type="domain" description="Ppx/GppA phosphatase N-terminal" evidence="1">
    <location>
        <begin position="48"/>
        <end position="315"/>
    </location>
</feature>
<evidence type="ECO:0000259" key="2">
    <source>
        <dbReference type="Pfam" id="PF21697"/>
    </source>
</evidence>
<organism evidence="3 4">
    <name type="scientific">PS1 clade bacterium</name>
    <dbReference type="NCBI Taxonomy" id="2175152"/>
    <lineage>
        <taxon>Bacteria</taxon>
        <taxon>Pseudomonadati</taxon>
        <taxon>Pseudomonadota</taxon>
        <taxon>Alphaproteobacteria</taxon>
        <taxon>PS1 clade</taxon>
    </lineage>
</organism>
<dbReference type="CDD" id="cd24052">
    <property type="entry name" value="ASKHA_NBD_HpPPX-GppA-like"/>
    <property type="match status" value="1"/>
</dbReference>
<dbReference type="InterPro" id="IPR003695">
    <property type="entry name" value="Ppx_GppA_N"/>
</dbReference>
<dbReference type="InterPro" id="IPR043129">
    <property type="entry name" value="ATPase_NBD"/>
</dbReference>
<dbReference type="Proteomes" id="UP000252132">
    <property type="component" value="Unassembled WGS sequence"/>
</dbReference>
<dbReference type="InterPro" id="IPR050273">
    <property type="entry name" value="GppA/Ppx_hydrolase"/>
</dbReference>
<dbReference type="PANTHER" id="PTHR30005:SF0">
    <property type="entry name" value="RETROGRADE REGULATION PROTEIN 2"/>
    <property type="match status" value="1"/>
</dbReference>
<feature type="domain" description="Exopolyphosphatase C-terminal" evidence="2">
    <location>
        <begin position="324"/>
        <end position="495"/>
    </location>
</feature>
<sequence>MSKNGLKFPKISFGRQFRSPEAPLGIVDIGSNSVRLVAFGGSARSPVPIYNEKIFCKLGESVAATGRIEGASLDLTLATLKRFRAIGKRLGIADYRVVATAAVREAENRDIFVKEASLALGTDIQVISGQMEAKYAAKGVMMGFEKVDGVVADLGGGSLELVRVVKGEIIDAETLPLGVLRLTAEFGDDKAKMAAHIKEQISSLQWLQKSSDKPVYMVGGTWRALARIHMAQKRYDLKMLHHYQMRSADILDFSNLIGNLSPESVEHIHEANAVRRPYLPVSAMVLYRIAKLTGCNKLIVSANGLREGIIYNSLSTALKDKDPLMVACEDISKRMTKDPLYGVELQQWTAGLFNGQGLSPKKLKKYNRLRRAACLIGDMAWNQHNDYRCWFAANTILRAPLNCINHKGRRFLAHALYTRHNGSQSELPLGMEPVDDTTLDLSRALGLAFRLAHCLSGSLHGLINDTRLSRRGKKLVFEMDAGRSRLYGPIVEKRVCALADALNLQPEIYIGADRIQLS</sequence>
<dbReference type="InterPro" id="IPR048951">
    <property type="entry name" value="Ppx_C"/>
</dbReference>
<dbReference type="Gene3D" id="3.30.420.150">
    <property type="entry name" value="Exopolyphosphatase. Domain 2"/>
    <property type="match status" value="1"/>
</dbReference>
<dbReference type="Pfam" id="PF21697">
    <property type="entry name" value="Ppx_C"/>
    <property type="match status" value="1"/>
</dbReference>
<evidence type="ECO:0000259" key="1">
    <source>
        <dbReference type="Pfam" id="PF02541"/>
    </source>
</evidence>